<evidence type="ECO:0000313" key="2">
    <source>
        <dbReference type="Proteomes" id="UP000435357"/>
    </source>
</evidence>
<dbReference type="EMBL" id="WACR01000005">
    <property type="protein sequence ID" value="KAB1064306.1"/>
    <property type="molecule type" value="Genomic_DNA"/>
</dbReference>
<proteinExistence type="predicted"/>
<reference evidence="1 2" key="1">
    <citation type="submission" date="2019-09" db="EMBL/GenBank/DDBJ databases">
        <title>Genomes of Cryomorphaceae.</title>
        <authorList>
            <person name="Bowman J.P."/>
        </authorList>
    </citation>
    <scope>NUCLEOTIDE SEQUENCE [LARGE SCALE GENOMIC DNA]</scope>
    <source>
        <strain evidence="1 2">KCTC 52047</strain>
    </source>
</reference>
<dbReference type="AlphaFoldDB" id="A0A6N6MAM8"/>
<dbReference type="InterPro" id="IPR053154">
    <property type="entry name" value="c-di-AMP_regulator"/>
</dbReference>
<comment type="caution">
    <text evidence="1">The sequence shown here is derived from an EMBL/GenBank/DDBJ whole genome shotgun (WGS) entry which is preliminary data.</text>
</comment>
<dbReference type="PANTHER" id="PTHR37804">
    <property type="entry name" value="CDAA REGULATORY PROTEIN CDAR"/>
    <property type="match status" value="1"/>
</dbReference>
<gene>
    <name evidence="1" type="ORF">F3059_06285</name>
</gene>
<dbReference type="InterPro" id="IPR012505">
    <property type="entry name" value="YbbR"/>
</dbReference>
<keyword evidence="2" id="KW-1185">Reference proteome</keyword>
<dbReference type="PANTHER" id="PTHR37804:SF1">
    <property type="entry name" value="CDAA REGULATORY PROTEIN CDAR"/>
    <property type="match status" value="1"/>
</dbReference>
<sequence length="323" mass="36314">MNRIKALIKKPGKRFYVFLVCLLIATFFWVLNALTKEYSLTISVPVEYAGVPDEKVIVNAPPKAVSFRVRGEGFNLLGVSKKDEFEPVTVDLRNYTTFGDDEVERKVVDAGSIRNLVNDELGDYLDIDQLSADSIQVLIEERMAKKVPVELDLNVTVNEQYTLQSDPFSTPDSVVAKGPKSEVRELTKVFTKRLQLDDLETTVNEDLPVVSNSAKMNFEPASVKVTVPVEQLTQGSTKVKIETINLPDSLTLSTYPRVVTVNFKTGLSHFDSIDEKQFKAQVDYSSVLKNQPPKLYVNVTSKNDHVKVISYSPENVEYIIRSR</sequence>
<organism evidence="1 2">
    <name type="scientific">Salibacter halophilus</name>
    <dbReference type="NCBI Taxonomy" id="1803916"/>
    <lineage>
        <taxon>Bacteria</taxon>
        <taxon>Pseudomonadati</taxon>
        <taxon>Bacteroidota</taxon>
        <taxon>Flavobacteriia</taxon>
        <taxon>Flavobacteriales</taxon>
        <taxon>Salibacteraceae</taxon>
        <taxon>Salibacter</taxon>
    </lineage>
</organism>
<dbReference type="OrthoDB" id="1150187at2"/>
<dbReference type="RefSeq" id="WP_151167328.1">
    <property type="nucleotide sequence ID" value="NZ_WACR01000005.1"/>
</dbReference>
<evidence type="ECO:0000313" key="1">
    <source>
        <dbReference type="EMBL" id="KAB1064306.1"/>
    </source>
</evidence>
<dbReference type="Proteomes" id="UP000435357">
    <property type="component" value="Unassembled WGS sequence"/>
</dbReference>
<dbReference type="Gene3D" id="2.170.120.40">
    <property type="entry name" value="YbbR-like domain"/>
    <property type="match status" value="1"/>
</dbReference>
<accession>A0A6N6MAM8</accession>
<name>A0A6N6MAM8_9FLAO</name>
<dbReference type="Pfam" id="PF07949">
    <property type="entry name" value="YbbR"/>
    <property type="match status" value="1"/>
</dbReference>
<protein>
    <submittedName>
        <fullName evidence="1">YbbR-like domain-containing protein</fullName>
    </submittedName>
</protein>
<dbReference type="Gene3D" id="2.170.120.30">
    <property type="match status" value="2"/>
</dbReference>